<evidence type="ECO:0000313" key="2">
    <source>
        <dbReference type="EMBL" id="GAA1828941.1"/>
    </source>
</evidence>
<proteinExistence type="predicted"/>
<evidence type="ECO:0000313" key="3">
    <source>
        <dbReference type="Proteomes" id="UP001500449"/>
    </source>
</evidence>
<feature type="compositionally biased region" description="Basic and acidic residues" evidence="1">
    <location>
        <begin position="39"/>
        <end position="66"/>
    </location>
</feature>
<reference evidence="2 3" key="1">
    <citation type="journal article" date="2019" name="Int. J. Syst. Evol. Microbiol.">
        <title>The Global Catalogue of Microorganisms (GCM) 10K type strain sequencing project: providing services to taxonomists for standard genome sequencing and annotation.</title>
        <authorList>
            <consortium name="The Broad Institute Genomics Platform"/>
            <consortium name="The Broad Institute Genome Sequencing Center for Infectious Disease"/>
            <person name="Wu L."/>
            <person name="Ma J."/>
        </authorList>
    </citation>
    <scope>NUCLEOTIDE SEQUENCE [LARGE SCALE GENOMIC DNA]</scope>
    <source>
        <strain evidence="2 3">JCM 16009</strain>
    </source>
</reference>
<feature type="region of interest" description="Disordered" evidence="1">
    <location>
        <begin position="25"/>
        <end position="74"/>
    </location>
</feature>
<organism evidence="2 3">
    <name type="scientific">Pseudonocardia ailaonensis</name>
    <dbReference type="NCBI Taxonomy" id="367279"/>
    <lineage>
        <taxon>Bacteria</taxon>
        <taxon>Bacillati</taxon>
        <taxon>Actinomycetota</taxon>
        <taxon>Actinomycetes</taxon>
        <taxon>Pseudonocardiales</taxon>
        <taxon>Pseudonocardiaceae</taxon>
        <taxon>Pseudonocardia</taxon>
    </lineage>
</organism>
<keyword evidence="3" id="KW-1185">Reference proteome</keyword>
<gene>
    <name evidence="2" type="ORF">GCM10009836_03410</name>
</gene>
<evidence type="ECO:0000256" key="1">
    <source>
        <dbReference type="SAM" id="MobiDB-lite"/>
    </source>
</evidence>
<sequence>MPGGQGGVGLEDELGGHVRALTCVEAFEAGDQQPGSGSGDHDDDRLPGVPAHRQDDGGHNGEDRHPQGAAEVGD</sequence>
<dbReference type="Proteomes" id="UP001500449">
    <property type="component" value="Unassembled WGS sequence"/>
</dbReference>
<protein>
    <submittedName>
        <fullName evidence="2">Uncharacterized protein</fullName>
    </submittedName>
</protein>
<name>A0ABN2MKB1_9PSEU</name>
<dbReference type="EMBL" id="BAAAQK010000001">
    <property type="protein sequence ID" value="GAA1828941.1"/>
    <property type="molecule type" value="Genomic_DNA"/>
</dbReference>
<comment type="caution">
    <text evidence="2">The sequence shown here is derived from an EMBL/GenBank/DDBJ whole genome shotgun (WGS) entry which is preliminary data.</text>
</comment>
<accession>A0ABN2MKB1</accession>